<evidence type="ECO:0000313" key="1">
    <source>
        <dbReference type="EMBL" id="KAK9421266.1"/>
    </source>
</evidence>
<organism evidence="1 2">
    <name type="scientific">Seiridium unicorne</name>
    <dbReference type="NCBI Taxonomy" id="138068"/>
    <lineage>
        <taxon>Eukaryota</taxon>
        <taxon>Fungi</taxon>
        <taxon>Dikarya</taxon>
        <taxon>Ascomycota</taxon>
        <taxon>Pezizomycotina</taxon>
        <taxon>Sordariomycetes</taxon>
        <taxon>Xylariomycetidae</taxon>
        <taxon>Amphisphaeriales</taxon>
        <taxon>Sporocadaceae</taxon>
        <taxon>Seiridium</taxon>
    </lineage>
</organism>
<comment type="caution">
    <text evidence="1">The sequence shown here is derived from an EMBL/GenBank/DDBJ whole genome shotgun (WGS) entry which is preliminary data.</text>
</comment>
<evidence type="ECO:0000313" key="2">
    <source>
        <dbReference type="Proteomes" id="UP001408356"/>
    </source>
</evidence>
<name>A0ABR2V3H2_9PEZI</name>
<protein>
    <submittedName>
        <fullName evidence="1">Aspartate/glutamate racemase family protein</fullName>
    </submittedName>
</protein>
<dbReference type="EMBL" id="JARVKF010000190">
    <property type="protein sequence ID" value="KAK9421266.1"/>
    <property type="molecule type" value="Genomic_DNA"/>
</dbReference>
<dbReference type="Proteomes" id="UP001408356">
    <property type="component" value="Unassembled WGS sequence"/>
</dbReference>
<reference evidence="1 2" key="1">
    <citation type="journal article" date="2024" name="J. Plant Pathol.">
        <title>Sequence and assembly of the genome of Seiridium unicorne, isolate CBS 538.82, causal agent of cypress canker disease.</title>
        <authorList>
            <person name="Scali E."/>
            <person name="Rocca G.D."/>
            <person name="Danti R."/>
            <person name="Garbelotto M."/>
            <person name="Barberini S."/>
            <person name="Baroncelli R."/>
            <person name="Emiliani G."/>
        </authorList>
    </citation>
    <scope>NUCLEOTIDE SEQUENCE [LARGE SCALE GENOMIC DNA]</scope>
    <source>
        <strain evidence="1 2">BM-138-508</strain>
    </source>
</reference>
<sequence length="251" mass="27669">MAFINDTPLPSLGFICIECKLHRPPGDPFNGDTWSFPLIHEKAENSPVSAVVSSDKYDDGFVDRFVDAGMRLAERGAVGIITSCGFLAMAQQELAARLPIPIATSSLVQIPSLLTLLPPSRSVGILTYDETRLGKPHLEKLGIPVSRCRIRGASRNGTLRRHIELGVQYVHEDILAELVEVSRQLVVDHSEIAVLCLECTNMPPFSEEIQSATGLPVYDVYTMGQWFYGGLARRAPLKWGDIPKDKLETRA</sequence>
<accession>A0ABR2V3H2</accession>
<gene>
    <name evidence="1" type="ORF">SUNI508_05804</name>
</gene>
<proteinExistence type="predicted"/>
<keyword evidence="2" id="KW-1185">Reference proteome</keyword>